<protein>
    <submittedName>
        <fullName evidence="1">5570_t:CDS:1</fullName>
    </submittedName>
</protein>
<comment type="caution">
    <text evidence="1">The sequence shown here is derived from an EMBL/GenBank/DDBJ whole genome shotgun (WGS) entry which is preliminary data.</text>
</comment>
<proteinExistence type="predicted"/>
<sequence>MVAYVYRKIEPDFNCPAEREGEWKRTMGQGMQSRSTTGVDIHKGEHERNEASVVFTVQIFRGAMYSESPVRRGSLGNPWPRGSLLLKIRTLGGDRHKNGPPGSYDHSPSIEANAATHTYTHPLDQKDNNLLQGSTFKPEAGDGRWTG</sequence>
<dbReference type="Proteomes" id="UP000789525">
    <property type="component" value="Unassembled WGS sequence"/>
</dbReference>
<reference evidence="1" key="1">
    <citation type="submission" date="2021-06" db="EMBL/GenBank/DDBJ databases">
        <authorList>
            <person name="Kallberg Y."/>
            <person name="Tangrot J."/>
            <person name="Rosling A."/>
        </authorList>
    </citation>
    <scope>NUCLEOTIDE SEQUENCE</scope>
    <source>
        <strain evidence="1">CL356</strain>
    </source>
</reference>
<organism evidence="1 2">
    <name type="scientific">Acaulospora colombiana</name>
    <dbReference type="NCBI Taxonomy" id="27376"/>
    <lineage>
        <taxon>Eukaryota</taxon>
        <taxon>Fungi</taxon>
        <taxon>Fungi incertae sedis</taxon>
        <taxon>Mucoromycota</taxon>
        <taxon>Glomeromycotina</taxon>
        <taxon>Glomeromycetes</taxon>
        <taxon>Diversisporales</taxon>
        <taxon>Acaulosporaceae</taxon>
        <taxon>Acaulospora</taxon>
    </lineage>
</organism>
<keyword evidence="2" id="KW-1185">Reference proteome</keyword>
<gene>
    <name evidence="1" type="ORF">ACOLOM_LOCUS5957</name>
</gene>
<name>A0ACA9MDQ0_9GLOM</name>
<evidence type="ECO:0000313" key="1">
    <source>
        <dbReference type="EMBL" id="CAG8580643.1"/>
    </source>
</evidence>
<accession>A0ACA9MDQ0</accession>
<dbReference type="EMBL" id="CAJVPT010011626">
    <property type="protein sequence ID" value="CAG8580643.1"/>
    <property type="molecule type" value="Genomic_DNA"/>
</dbReference>
<evidence type="ECO:0000313" key="2">
    <source>
        <dbReference type="Proteomes" id="UP000789525"/>
    </source>
</evidence>